<dbReference type="AlphaFoldDB" id="A0A218XMC0"/>
<comment type="caution">
    <text evidence="2">The sequence shown here is derived from an EMBL/GenBank/DDBJ whole genome shotgun (WGS) entry which is preliminary data.</text>
</comment>
<feature type="compositionally biased region" description="Basic residues" evidence="1">
    <location>
        <begin position="50"/>
        <end position="59"/>
    </location>
</feature>
<dbReference type="EMBL" id="PGOL01000519">
    <property type="protein sequence ID" value="PKI69197.1"/>
    <property type="molecule type" value="Genomic_DNA"/>
</dbReference>
<dbReference type="EMBL" id="MTKT01001158">
    <property type="protein sequence ID" value="OWM85621.1"/>
    <property type="molecule type" value="Genomic_DNA"/>
</dbReference>
<proteinExistence type="predicted"/>
<protein>
    <submittedName>
        <fullName evidence="2">Uncharacterized protein</fullName>
    </submittedName>
</protein>
<reference evidence="3 5" key="3">
    <citation type="submission" date="2017-11" db="EMBL/GenBank/DDBJ databases">
        <title>De-novo sequencing of pomegranate (Punica granatum L.) genome.</title>
        <authorList>
            <person name="Akparov Z."/>
            <person name="Amiraslanov A."/>
            <person name="Hajiyeva S."/>
            <person name="Abbasov M."/>
            <person name="Kaur K."/>
            <person name="Hamwieh A."/>
            <person name="Solovyev V."/>
            <person name="Salamov A."/>
            <person name="Braich B."/>
            <person name="Kosarev P."/>
            <person name="Mahmoud A."/>
            <person name="Hajiyev E."/>
            <person name="Babayeva S."/>
            <person name="Izzatullayeva V."/>
            <person name="Mammadov A."/>
            <person name="Mammadov A."/>
            <person name="Sharifova S."/>
            <person name="Ojaghi J."/>
            <person name="Eynullazada K."/>
            <person name="Bayramov B."/>
            <person name="Abdulazimova A."/>
            <person name="Shahmuradov I."/>
        </authorList>
    </citation>
    <scope>NUCLEOTIDE SEQUENCE [LARGE SCALE GENOMIC DNA]</scope>
    <source>
        <strain evidence="3">AG2017</strain>
        <strain evidence="5">cv. AG2017</strain>
        <tissue evidence="3">Leaf</tissue>
    </source>
</reference>
<gene>
    <name evidence="2" type="ORF">CDL15_Pgr029044</name>
    <name evidence="3" type="ORF">CRG98_010402</name>
</gene>
<reference evidence="4" key="1">
    <citation type="journal article" date="2017" name="Plant J.">
        <title>The pomegranate (Punica granatum L.) genome and the genomics of punicalagin biosynthesis.</title>
        <authorList>
            <person name="Qin G."/>
            <person name="Xu C."/>
            <person name="Ming R."/>
            <person name="Tang H."/>
            <person name="Guyot R."/>
            <person name="Kramer E.M."/>
            <person name="Hu Y."/>
            <person name="Yi X."/>
            <person name="Qi Y."/>
            <person name="Xu X."/>
            <person name="Gao Z."/>
            <person name="Pan H."/>
            <person name="Jian J."/>
            <person name="Tian Y."/>
            <person name="Yue Z."/>
            <person name="Xu Y."/>
        </authorList>
    </citation>
    <scope>NUCLEOTIDE SEQUENCE [LARGE SCALE GENOMIC DNA]</scope>
    <source>
        <strain evidence="4">cv. Dabenzi</strain>
    </source>
</reference>
<evidence type="ECO:0000313" key="2">
    <source>
        <dbReference type="EMBL" id="OWM85621.1"/>
    </source>
</evidence>
<evidence type="ECO:0000313" key="5">
    <source>
        <dbReference type="Proteomes" id="UP000233551"/>
    </source>
</evidence>
<evidence type="ECO:0000313" key="3">
    <source>
        <dbReference type="EMBL" id="PKI69197.1"/>
    </source>
</evidence>
<organism evidence="2 4">
    <name type="scientific">Punica granatum</name>
    <name type="common">Pomegranate</name>
    <dbReference type="NCBI Taxonomy" id="22663"/>
    <lineage>
        <taxon>Eukaryota</taxon>
        <taxon>Viridiplantae</taxon>
        <taxon>Streptophyta</taxon>
        <taxon>Embryophyta</taxon>
        <taxon>Tracheophyta</taxon>
        <taxon>Spermatophyta</taxon>
        <taxon>Magnoliopsida</taxon>
        <taxon>eudicotyledons</taxon>
        <taxon>Gunneridae</taxon>
        <taxon>Pentapetalae</taxon>
        <taxon>rosids</taxon>
        <taxon>malvids</taxon>
        <taxon>Myrtales</taxon>
        <taxon>Lythraceae</taxon>
        <taxon>Punica</taxon>
    </lineage>
</organism>
<dbReference type="Proteomes" id="UP000233551">
    <property type="component" value="Unassembled WGS sequence"/>
</dbReference>
<feature type="compositionally biased region" description="Basic and acidic residues" evidence="1">
    <location>
        <begin position="100"/>
        <end position="125"/>
    </location>
</feature>
<keyword evidence="5" id="KW-1185">Reference proteome</keyword>
<feature type="region of interest" description="Disordered" evidence="1">
    <location>
        <begin position="78"/>
        <end position="125"/>
    </location>
</feature>
<evidence type="ECO:0000256" key="1">
    <source>
        <dbReference type="SAM" id="MobiDB-lite"/>
    </source>
</evidence>
<accession>A0A218XMC0</accession>
<evidence type="ECO:0000313" key="4">
    <source>
        <dbReference type="Proteomes" id="UP000197138"/>
    </source>
</evidence>
<dbReference type="Proteomes" id="UP000197138">
    <property type="component" value="Unassembled WGS sequence"/>
</dbReference>
<reference evidence="2" key="2">
    <citation type="submission" date="2017-06" db="EMBL/GenBank/DDBJ databases">
        <title>The pomegranate genome and the genomics of punicalagin biosynthesis.</title>
        <authorList>
            <person name="Xu C."/>
        </authorList>
    </citation>
    <scope>NUCLEOTIDE SEQUENCE [LARGE SCALE GENOMIC DNA]</scope>
    <source>
        <tissue evidence="2">Fresh leaf</tissue>
    </source>
</reference>
<name>A0A218XMC0_PUNGR</name>
<sequence length="125" mass="13946">MATVEVAVATAPLAKNEAPAAEVAETKEPAAAEEVPGQLSLRPTQQKAKLQQKSRPRKSWTRLRLRARRLLQWKRHKWKGRQRKLLRSTPAAAEQAVPAEEEKPAAEEKPEKATAREVPAEKADD</sequence>
<feature type="region of interest" description="Disordered" evidence="1">
    <location>
        <begin position="16"/>
        <end position="59"/>
    </location>
</feature>